<dbReference type="SUPFAM" id="SSF81383">
    <property type="entry name" value="F-box domain"/>
    <property type="match status" value="2"/>
</dbReference>
<dbReference type="PANTHER" id="PTHR34223">
    <property type="entry name" value="OS11G0201299 PROTEIN"/>
    <property type="match status" value="1"/>
</dbReference>
<sequence>MEPEQAPGGGRLMLSDLPDDLIRRIMSFLYARQAVRTCVLSRRWRDLWRSLTRINADFCEFKGDTRTWVGDKARFEKFLSALLLRRDPVLLVDKFWLRCPSCSFGVCSLDANLWISHVLQLQAPVLDVRSVGISRLNQAVFTSQYLRRLALSSVVLSKGFFNQLEMGCPELECLFLRDCHIHDHHISSQTLKILTINISDFSFVDKYDCCISTPSATALTLFGPQGRVPLLQDMASLVSASVYVANDFSNFGTAVDVHRLLTSLSGVKYLALDFDGVNEVQITNENNMQWCPEFIDLVSLTLGSWCLESNFYGLTVFLQNSPKLEKLTLKLNKVHTRRIVGKLKEKSFTCERLKVVEVICIGDDPLVNCVEEFFFNSGMTSLQIRINHLDGYELYEPRLYRDEYRRRQYMAKTPKSHFFHMASTNSLEETTICHRCQASPHQQAAPTSSAETVEERVAHRKKRSGPKKAKASPNTKELRSNTPKEDTTRNAVAARPKAGTRFVGDIKERPDNASKKGNGAHKRRRRQTVQRYDKAFAGLPRAPPVRRNAPRPRAPPVRRNVSASSATATDGRVMMEPAHAPGRDRLSALPDNVLRRIMSFLNARQSVQTCVLSRRWRHLWRSLPRINADYTEFCFACLDEKKEKVQEARFKKFVSTLLLRRDPVPLLDKFWLRYQVSDNNNEKASAEAGLWISHALQLQTPVVEVLTFQFPLMLDHAVFTSDYLRKLGLSNAYLHMGFFEQLSRGCPQLEDVFLNDCIILDDEISSTTLKTLNIYASRFSEDYRASISTPSLTSLTLYKPDASVPSLKDMKSLVSASIILDDNTDIHELLMSLSGVRNLDLECPQKMVTIAKNTQWCPEFKDLVNLSLGQFCLGSKLYALTEFLKNSPKLEKLTLDPPEVIIDKLEERSFECEHLKIVEVKCSEDDSTLLKLVEDIFVTCGMSSLQINLKSSYKQYYSDDFFRFDYDSTTAQVHAE</sequence>
<dbReference type="HOGENOM" id="CLU_014501_0_0_1"/>
<feature type="region of interest" description="Disordered" evidence="1">
    <location>
        <begin position="437"/>
        <end position="570"/>
    </location>
</feature>
<dbReference type="AlphaFoldDB" id="A0A0E0IP97"/>
<reference evidence="3" key="2">
    <citation type="submission" date="2018-04" db="EMBL/GenBank/DDBJ databases">
        <title>OnivRS2 (Oryza nivara Reference Sequence Version 2).</title>
        <authorList>
            <person name="Zhang J."/>
            <person name="Kudrna D."/>
            <person name="Lee S."/>
            <person name="Talag J."/>
            <person name="Rajasekar S."/>
            <person name="Welchert J."/>
            <person name="Hsing Y.-I."/>
            <person name="Wing R.A."/>
        </authorList>
    </citation>
    <scope>NUCLEOTIDE SEQUENCE [LARGE SCALE GENOMIC DNA]</scope>
</reference>
<feature type="compositionally biased region" description="Polar residues" evidence="1">
    <location>
        <begin position="439"/>
        <end position="451"/>
    </location>
</feature>
<dbReference type="Gene3D" id="3.80.10.10">
    <property type="entry name" value="Ribonuclease Inhibitor"/>
    <property type="match status" value="2"/>
</dbReference>
<accession>A0A0E0IP97</accession>
<dbReference type="FunFam" id="3.80.10.10:FF:000602">
    <property type="entry name" value="F-box domain containing protein, expressed"/>
    <property type="match status" value="1"/>
</dbReference>
<evidence type="ECO:0000259" key="2">
    <source>
        <dbReference type="PROSITE" id="PS50181"/>
    </source>
</evidence>
<dbReference type="PROSITE" id="PS50181">
    <property type="entry name" value="FBOX"/>
    <property type="match status" value="2"/>
</dbReference>
<dbReference type="Proteomes" id="UP000006591">
    <property type="component" value="Chromosome 10"/>
</dbReference>
<dbReference type="Pfam" id="PF00646">
    <property type="entry name" value="F-box"/>
    <property type="match status" value="2"/>
</dbReference>
<feature type="compositionally biased region" description="Basic residues" evidence="1">
    <location>
        <begin position="518"/>
        <end position="528"/>
    </location>
</feature>
<dbReference type="Gramene" id="ONIVA10G01600.1">
    <property type="protein sequence ID" value="ONIVA10G01600.1"/>
    <property type="gene ID" value="ONIVA10G01600"/>
</dbReference>
<dbReference type="InterPro" id="IPR053197">
    <property type="entry name" value="F-box_SCFL_complex_component"/>
</dbReference>
<reference evidence="3" key="1">
    <citation type="submission" date="2015-04" db="UniProtKB">
        <authorList>
            <consortium name="EnsemblPlants"/>
        </authorList>
    </citation>
    <scope>IDENTIFICATION</scope>
    <source>
        <strain evidence="3">SL10</strain>
    </source>
</reference>
<dbReference type="InterPro" id="IPR053781">
    <property type="entry name" value="F-box_AtFBL13-like"/>
</dbReference>
<feature type="compositionally biased region" description="Basic and acidic residues" evidence="1">
    <location>
        <begin position="504"/>
        <end position="514"/>
    </location>
</feature>
<dbReference type="FunFam" id="1.20.1280.50:FF:000063">
    <property type="entry name" value="F-box domain containing protein, expressed"/>
    <property type="match status" value="2"/>
</dbReference>
<feature type="domain" description="F-box" evidence="2">
    <location>
        <begin position="11"/>
        <end position="61"/>
    </location>
</feature>
<dbReference type="Gene3D" id="1.20.1280.50">
    <property type="match status" value="2"/>
</dbReference>
<dbReference type="InterPro" id="IPR036047">
    <property type="entry name" value="F-box-like_dom_sf"/>
</dbReference>
<dbReference type="CDD" id="cd22160">
    <property type="entry name" value="F-box_AtFBL13-like"/>
    <property type="match status" value="2"/>
</dbReference>
<protein>
    <recommendedName>
        <fullName evidence="2">F-box domain-containing protein</fullName>
    </recommendedName>
</protein>
<dbReference type="InterPro" id="IPR032675">
    <property type="entry name" value="LRR_dom_sf"/>
</dbReference>
<evidence type="ECO:0000313" key="3">
    <source>
        <dbReference type="EnsemblPlants" id="ONIVA10G01600.1"/>
    </source>
</evidence>
<keyword evidence="4" id="KW-1185">Reference proteome</keyword>
<name>A0A0E0IP97_ORYNI</name>
<proteinExistence type="predicted"/>
<dbReference type="SUPFAM" id="SSF52058">
    <property type="entry name" value="L domain-like"/>
    <property type="match status" value="1"/>
</dbReference>
<evidence type="ECO:0000313" key="4">
    <source>
        <dbReference type="Proteomes" id="UP000006591"/>
    </source>
</evidence>
<feature type="compositionally biased region" description="Basic residues" evidence="1">
    <location>
        <begin position="458"/>
        <end position="470"/>
    </location>
</feature>
<dbReference type="FunFam" id="3.80.10.10:FF:001137">
    <property type="entry name" value="F-box domain containing protein, expressed"/>
    <property type="match status" value="1"/>
</dbReference>
<dbReference type="SUPFAM" id="SSF52047">
    <property type="entry name" value="RNI-like"/>
    <property type="match status" value="1"/>
</dbReference>
<organism evidence="3">
    <name type="scientific">Oryza nivara</name>
    <name type="common">Indian wild rice</name>
    <name type="synonym">Oryza sativa f. spontanea</name>
    <dbReference type="NCBI Taxonomy" id="4536"/>
    <lineage>
        <taxon>Eukaryota</taxon>
        <taxon>Viridiplantae</taxon>
        <taxon>Streptophyta</taxon>
        <taxon>Embryophyta</taxon>
        <taxon>Tracheophyta</taxon>
        <taxon>Spermatophyta</taxon>
        <taxon>Magnoliopsida</taxon>
        <taxon>Liliopsida</taxon>
        <taxon>Poales</taxon>
        <taxon>Poaceae</taxon>
        <taxon>BOP clade</taxon>
        <taxon>Oryzoideae</taxon>
        <taxon>Oryzeae</taxon>
        <taxon>Oryzinae</taxon>
        <taxon>Oryza</taxon>
    </lineage>
</organism>
<dbReference type="STRING" id="4536.A0A0E0IP97"/>
<dbReference type="EnsemblPlants" id="ONIVA10G01600.1">
    <property type="protein sequence ID" value="ONIVA10G01600.1"/>
    <property type="gene ID" value="ONIVA10G01600"/>
</dbReference>
<feature type="domain" description="F-box" evidence="2">
    <location>
        <begin position="583"/>
        <end position="633"/>
    </location>
</feature>
<dbReference type="InterPro" id="IPR001810">
    <property type="entry name" value="F-box_dom"/>
</dbReference>
<dbReference type="SMART" id="SM00256">
    <property type="entry name" value="FBOX"/>
    <property type="match status" value="2"/>
</dbReference>
<evidence type="ECO:0000256" key="1">
    <source>
        <dbReference type="SAM" id="MobiDB-lite"/>
    </source>
</evidence>
<feature type="compositionally biased region" description="Basic and acidic residues" evidence="1">
    <location>
        <begin position="476"/>
        <end position="488"/>
    </location>
</feature>
<dbReference type="eggNOG" id="ENOG502RYTW">
    <property type="taxonomic scope" value="Eukaryota"/>
</dbReference>
<dbReference type="PANTHER" id="PTHR34223:SF26">
    <property type="entry name" value="OS02G0188900 PROTEIN"/>
    <property type="match status" value="1"/>
</dbReference>